<accession>A0ABI7Z6T8</accession>
<evidence type="ECO:0000256" key="3">
    <source>
        <dbReference type="SAM" id="SignalP"/>
    </source>
</evidence>
<feature type="domain" description="Ig-like" evidence="4">
    <location>
        <begin position="8"/>
        <end position="125"/>
    </location>
</feature>
<dbReference type="PROSITE" id="PS50835">
    <property type="entry name" value="IG_LIKE"/>
    <property type="match status" value="1"/>
</dbReference>
<evidence type="ECO:0000256" key="2">
    <source>
        <dbReference type="ARBA" id="ARBA00022859"/>
    </source>
</evidence>
<reference evidence="5" key="2">
    <citation type="submission" date="2025-08" db="UniProtKB">
        <authorList>
            <consortium name="Ensembl"/>
        </authorList>
    </citation>
    <scope>IDENTIFICATION</scope>
    <source>
        <strain evidence="5">breed Abyssinian</strain>
    </source>
</reference>
<keyword evidence="6" id="KW-1185">Reference proteome</keyword>
<reference evidence="5" key="3">
    <citation type="submission" date="2025-09" db="UniProtKB">
        <authorList>
            <consortium name="Ensembl"/>
        </authorList>
    </citation>
    <scope>IDENTIFICATION</scope>
    <source>
        <strain evidence="5">breed Abyssinian</strain>
    </source>
</reference>
<dbReference type="SUPFAM" id="SSF48726">
    <property type="entry name" value="Immunoglobulin"/>
    <property type="match status" value="1"/>
</dbReference>
<dbReference type="InterPro" id="IPR036179">
    <property type="entry name" value="Ig-like_dom_sf"/>
</dbReference>
<protein>
    <recommendedName>
        <fullName evidence="4">Ig-like domain-containing protein</fullName>
    </recommendedName>
</protein>
<feature type="signal peptide" evidence="3">
    <location>
        <begin position="1"/>
        <end position="22"/>
    </location>
</feature>
<evidence type="ECO:0000259" key="4">
    <source>
        <dbReference type="PROSITE" id="PS50835"/>
    </source>
</evidence>
<evidence type="ECO:0000313" key="6">
    <source>
        <dbReference type="Proteomes" id="UP000823872"/>
    </source>
</evidence>
<dbReference type="Proteomes" id="UP000823872">
    <property type="component" value="Chromosome A2"/>
</dbReference>
<evidence type="ECO:0000256" key="1">
    <source>
        <dbReference type="ARBA" id="ARBA00022729"/>
    </source>
</evidence>
<dbReference type="Ensembl" id="ENSFCTT00005058314.1">
    <property type="protein sequence ID" value="ENSFCTP00005042823.1"/>
    <property type="gene ID" value="ENSFCTG00005020328.1"/>
</dbReference>
<dbReference type="InterPro" id="IPR013106">
    <property type="entry name" value="Ig_V-set"/>
</dbReference>
<proteinExistence type="predicted"/>
<name>A0ABI7Z6T8_FELCA</name>
<dbReference type="PANTHER" id="PTHR23268">
    <property type="entry name" value="T-CELL RECEPTOR BETA CHAIN"/>
    <property type="match status" value="1"/>
</dbReference>
<reference evidence="5 6" key="1">
    <citation type="submission" date="2021-02" db="EMBL/GenBank/DDBJ databases">
        <title>Safari Cat Assemblies.</title>
        <authorList>
            <person name="Bredemeyer K.R."/>
            <person name="Murphy W.J."/>
        </authorList>
    </citation>
    <scope>NUCLEOTIDE SEQUENCE [LARGE SCALE GENOMIC DNA]</scope>
</reference>
<dbReference type="InterPro" id="IPR050413">
    <property type="entry name" value="TCR_beta_variable"/>
</dbReference>
<organism evidence="5 6">
    <name type="scientific">Felis catus</name>
    <name type="common">Cat</name>
    <name type="synonym">Felis silvestris catus</name>
    <dbReference type="NCBI Taxonomy" id="9685"/>
    <lineage>
        <taxon>Eukaryota</taxon>
        <taxon>Metazoa</taxon>
        <taxon>Chordata</taxon>
        <taxon>Craniata</taxon>
        <taxon>Vertebrata</taxon>
        <taxon>Euteleostomi</taxon>
        <taxon>Mammalia</taxon>
        <taxon>Eutheria</taxon>
        <taxon>Laurasiatheria</taxon>
        <taxon>Carnivora</taxon>
        <taxon>Feliformia</taxon>
        <taxon>Felidae</taxon>
        <taxon>Felinae</taxon>
        <taxon>Felis</taxon>
    </lineage>
</organism>
<dbReference type="Pfam" id="PF07686">
    <property type="entry name" value="V-set"/>
    <property type="match status" value="1"/>
</dbReference>
<keyword evidence="2" id="KW-0391">Immunity</keyword>
<dbReference type="Gene3D" id="2.60.40.10">
    <property type="entry name" value="Immunoglobulins"/>
    <property type="match status" value="1"/>
</dbReference>
<keyword evidence="1 3" id="KW-0732">Signal</keyword>
<evidence type="ECO:0000313" key="5">
    <source>
        <dbReference type="Ensembl" id="ENSFCTP00005042823.1"/>
    </source>
</evidence>
<sequence length="127" mass="14325">MGTGNLPPGLFLQFLSLSSTGSMDTQVTQSPRYLVRGKKQSAKMNCIPVKGHSYVYWYRQKLEEFKFLVYLQNEDILDKIEKFEDQFSAQCPKNSPCSLKIESTEPGDSALYFCASSKSTVLNVSFS</sequence>
<dbReference type="InterPro" id="IPR013783">
    <property type="entry name" value="Ig-like_fold"/>
</dbReference>
<dbReference type="PANTHER" id="PTHR23268:SF46">
    <property type="entry name" value="IMMUNOGLOBULIN V-SET DOMAIN-CONTAINING PROTEIN"/>
    <property type="match status" value="1"/>
</dbReference>
<dbReference type="GeneTree" id="ENSGT00940000155819"/>
<feature type="chain" id="PRO_5046843403" description="Ig-like domain-containing protein" evidence="3">
    <location>
        <begin position="23"/>
        <end position="127"/>
    </location>
</feature>
<dbReference type="InterPro" id="IPR007110">
    <property type="entry name" value="Ig-like_dom"/>
</dbReference>